<protein>
    <submittedName>
        <fullName evidence="2">Uncharacterized protein</fullName>
    </submittedName>
</protein>
<dbReference type="EMBL" id="JAAXLA010000013">
    <property type="protein sequence ID" value="NMH97564.1"/>
    <property type="molecule type" value="Genomic_DNA"/>
</dbReference>
<evidence type="ECO:0000313" key="2">
    <source>
        <dbReference type="EMBL" id="NMH97564.1"/>
    </source>
</evidence>
<feature type="region of interest" description="Disordered" evidence="1">
    <location>
        <begin position="47"/>
        <end position="68"/>
    </location>
</feature>
<keyword evidence="3" id="KW-1185">Reference proteome</keyword>
<organism evidence="2 3">
    <name type="scientific">Pseudonocardia acidicola</name>
    <dbReference type="NCBI Taxonomy" id="2724939"/>
    <lineage>
        <taxon>Bacteria</taxon>
        <taxon>Bacillati</taxon>
        <taxon>Actinomycetota</taxon>
        <taxon>Actinomycetes</taxon>
        <taxon>Pseudonocardiales</taxon>
        <taxon>Pseudonocardiaceae</taxon>
        <taxon>Pseudonocardia</taxon>
    </lineage>
</organism>
<feature type="compositionally biased region" description="Basic and acidic residues" evidence="1">
    <location>
        <begin position="47"/>
        <end position="56"/>
    </location>
</feature>
<feature type="compositionally biased region" description="Basic residues" evidence="1">
    <location>
        <begin position="57"/>
        <end position="68"/>
    </location>
</feature>
<reference evidence="2 3" key="1">
    <citation type="submission" date="2020-04" db="EMBL/GenBank/DDBJ databases">
        <authorList>
            <person name="Klaysubun C."/>
            <person name="Duangmal K."/>
            <person name="Lipun K."/>
        </authorList>
    </citation>
    <scope>NUCLEOTIDE SEQUENCE [LARGE SCALE GENOMIC DNA]</scope>
    <source>
        <strain evidence="2 3">K10HN5</strain>
    </source>
</reference>
<proteinExistence type="predicted"/>
<accession>A0ABX1SBE2</accession>
<dbReference type="Proteomes" id="UP000820669">
    <property type="component" value="Unassembled WGS sequence"/>
</dbReference>
<sequence>MTEPVVQLRAGIAGDLAPYARDEVAAVLAHAGRPVLRVHVRVIRHGDPARGHSGRRERPRRRACQVCS</sequence>
<gene>
    <name evidence="2" type="ORF">HF526_09595</name>
</gene>
<name>A0ABX1SBE2_9PSEU</name>
<comment type="caution">
    <text evidence="2">The sequence shown here is derived from an EMBL/GenBank/DDBJ whole genome shotgun (WGS) entry which is preliminary data.</text>
</comment>
<dbReference type="RefSeq" id="WP_169381012.1">
    <property type="nucleotide sequence ID" value="NZ_JAAXLA010000013.1"/>
</dbReference>
<evidence type="ECO:0000256" key="1">
    <source>
        <dbReference type="SAM" id="MobiDB-lite"/>
    </source>
</evidence>
<evidence type="ECO:0000313" key="3">
    <source>
        <dbReference type="Proteomes" id="UP000820669"/>
    </source>
</evidence>